<dbReference type="InterPro" id="IPR003439">
    <property type="entry name" value="ABC_transporter-like_ATP-bd"/>
</dbReference>
<keyword evidence="4" id="KW-0067">ATP-binding</keyword>
<dbReference type="GO" id="GO:0005524">
    <property type="term" value="F:ATP binding"/>
    <property type="evidence" value="ECO:0007669"/>
    <property type="project" value="UniProtKB-KW"/>
</dbReference>
<dbReference type="PANTHER" id="PTHR42734">
    <property type="entry name" value="METAL TRANSPORT SYSTEM ATP-BINDING PROTEIN TM_0124-RELATED"/>
    <property type="match status" value="1"/>
</dbReference>
<protein>
    <recommendedName>
        <fullName evidence="5">ABC transporter domain-containing protein</fullName>
    </recommendedName>
</protein>
<dbReference type="InterPro" id="IPR003593">
    <property type="entry name" value="AAA+_ATPase"/>
</dbReference>
<reference evidence="6 7" key="1">
    <citation type="submission" date="2012-08" db="EMBL/GenBank/DDBJ databases">
        <title>The Genome Sequence of Barnesiella intestinihominis YIT 11860.</title>
        <authorList>
            <consortium name="The Broad Institute Genome Sequencing Platform"/>
            <person name="Earl A."/>
            <person name="Ward D."/>
            <person name="Feldgarden M."/>
            <person name="Gevers D."/>
            <person name="Morotomi M."/>
            <person name="Walker B."/>
            <person name="Young S.K."/>
            <person name="Zeng Q."/>
            <person name="Gargeya S."/>
            <person name="Fitzgerald M."/>
            <person name="Haas B."/>
            <person name="Abouelleil A."/>
            <person name="Alvarado L."/>
            <person name="Arachchi H.M."/>
            <person name="Berlin A.M."/>
            <person name="Chapman S.B."/>
            <person name="Goldberg J."/>
            <person name="Griggs A."/>
            <person name="Gujja S."/>
            <person name="Hansen M."/>
            <person name="Howarth C."/>
            <person name="Imamovic A."/>
            <person name="Larimer J."/>
            <person name="McCowen C."/>
            <person name="Montmayeur A."/>
            <person name="Murphy C."/>
            <person name="Neiman D."/>
            <person name="Pearson M."/>
            <person name="Priest M."/>
            <person name="Roberts A."/>
            <person name="Saif S."/>
            <person name="Shea T."/>
            <person name="Sisk P."/>
            <person name="Sykes S."/>
            <person name="Wortman J."/>
            <person name="Nusbaum C."/>
            <person name="Birren B."/>
        </authorList>
    </citation>
    <scope>NUCLEOTIDE SEQUENCE [LARGE SCALE GENOMIC DNA]</scope>
    <source>
        <strain evidence="6 7">YIT 11860</strain>
    </source>
</reference>
<dbReference type="Proteomes" id="UP000006044">
    <property type="component" value="Unassembled WGS sequence"/>
</dbReference>
<dbReference type="Gene3D" id="3.40.50.300">
    <property type="entry name" value="P-loop containing nucleotide triphosphate hydrolases"/>
    <property type="match status" value="1"/>
</dbReference>
<dbReference type="Pfam" id="PF00005">
    <property type="entry name" value="ABC_tran"/>
    <property type="match status" value="1"/>
</dbReference>
<evidence type="ECO:0000256" key="2">
    <source>
        <dbReference type="ARBA" id="ARBA00022448"/>
    </source>
</evidence>
<dbReference type="SUPFAM" id="SSF52540">
    <property type="entry name" value="P-loop containing nucleoside triphosphate hydrolases"/>
    <property type="match status" value="1"/>
</dbReference>
<comment type="caution">
    <text evidence="6">The sequence shown here is derived from an EMBL/GenBank/DDBJ whole genome shotgun (WGS) entry which is preliminary data.</text>
</comment>
<dbReference type="OrthoDB" id="9806726at2"/>
<evidence type="ECO:0000256" key="4">
    <source>
        <dbReference type="ARBA" id="ARBA00022840"/>
    </source>
</evidence>
<evidence type="ECO:0000313" key="7">
    <source>
        <dbReference type="Proteomes" id="UP000006044"/>
    </source>
</evidence>
<evidence type="ECO:0000256" key="1">
    <source>
        <dbReference type="ARBA" id="ARBA00005417"/>
    </source>
</evidence>
<gene>
    <name evidence="6" type="ORF">HMPREF9448_01958</name>
</gene>
<sequence length="220" mass="24693">MPLLENKIIAIENVWLSYTDKNILEDINLDIYQGDFLLITGPNGGGKTSLLRTILRLQSPTKGRISFFRQGEPVSSLDMGYLPQKNSIDSRFPITVEEVVASGLMGNTQKGNTKFDSKKEIDEMLDLMGITALRNKPIGVLSGGQLQRSLFGRALISKPEMLILDEPASYIDRQFGNRMFEILRDLSSNGTTIMMVSHEIEPFITLSNRNLYINHILGDR</sequence>
<accession>K0WVG2</accession>
<evidence type="ECO:0000313" key="6">
    <source>
        <dbReference type="EMBL" id="EJZ63308.1"/>
    </source>
</evidence>
<keyword evidence="3" id="KW-0547">Nucleotide-binding</keyword>
<dbReference type="RefSeq" id="WP_008862366.1">
    <property type="nucleotide sequence ID" value="NZ_CAXSNY010000007.1"/>
</dbReference>
<dbReference type="PROSITE" id="PS50893">
    <property type="entry name" value="ABC_TRANSPORTER_2"/>
    <property type="match status" value="1"/>
</dbReference>
<dbReference type="HOGENOM" id="CLU_000604_1_11_10"/>
<dbReference type="STRING" id="742726.HMPREF9448_01958"/>
<organism evidence="6 7">
    <name type="scientific">Barnesiella intestinihominis YIT 11860</name>
    <dbReference type="NCBI Taxonomy" id="742726"/>
    <lineage>
        <taxon>Bacteria</taxon>
        <taxon>Pseudomonadati</taxon>
        <taxon>Bacteroidota</taxon>
        <taxon>Bacteroidia</taxon>
        <taxon>Bacteroidales</taxon>
        <taxon>Barnesiellaceae</taxon>
        <taxon>Barnesiella</taxon>
    </lineage>
</organism>
<evidence type="ECO:0000256" key="3">
    <source>
        <dbReference type="ARBA" id="ARBA00022741"/>
    </source>
</evidence>
<comment type="similarity">
    <text evidence="1">Belongs to the ABC transporter superfamily.</text>
</comment>
<dbReference type="SMART" id="SM00382">
    <property type="entry name" value="AAA"/>
    <property type="match status" value="1"/>
</dbReference>
<dbReference type="InterPro" id="IPR027417">
    <property type="entry name" value="P-loop_NTPase"/>
</dbReference>
<evidence type="ECO:0000259" key="5">
    <source>
        <dbReference type="PROSITE" id="PS50893"/>
    </source>
</evidence>
<keyword evidence="7" id="KW-1185">Reference proteome</keyword>
<name>K0WVG2_9BACT</name>
<dbReference type="InterPro" id="IPR050153">
    <property type="entry name" value="Metal_Ion_Import_ABC"/>
</dbReference>
<feature type="domain" description="ABC transporter" evidence="5">
    <location>
        <begin position="9"/>
        <end position="220"/>
    </location>
</feature>
<dbReference type="eggNOG" id="COG1121">
    <property type="taxonomic scope" value="Bacteria"/>
</dbReference>
<proteinExistence type="inferred from homology"/>
<dbReference type="GO" id="GO:0016887">
    <property type="term" value="F:ATP hydrolysis activity"/>
    <property type="evidence" value="ECO:0007669"/>
    <property type="project" value="InterPro"/>
</dbReference>
<dbReference type="GeneID" id="77849180"/>
<dbReference type="PANTHER" id="PTHR42734:SF17">
    <property type="entry name" value="METAL TRANSPORT SYSTEM ATP-BINDING PROTEIN TM_0124-RELATED"/>
    <property type="match status" value="1"/>
</dbReference>
<dbReference type="AlphaFoldDB" id="K0WVG2"/>
<keyword evidence="2" id="KW-0813">Transport</keyword>
<dbReference type="EMBL" id="ADLE01000014">
    <property type="protein sequence ID" value="EJZ63308.1"/>
    <property type="molecule type" value="Genomic_DNA"/>
</dbReference>